<reference evidence="22 23" key="1">
    <citation type="journal article" date="2004" name="Proc. Natl. Acad. Sci. U.S.A.">
        <title>The complete genomic sequence of Nocardia farcinica IFM 10152.</title>
        <authorList>
            <person name="Ishikawa J."/>
            <person name="Yamashita A."/>
            <person name="Mikami Y."/>
            <person name="Hoshino Y."/>
            <person name="Kurita H."/>
            <person name="Hotta K."/>
            <person name="Shiba T."/>
            <person name="Hattori M."/>
        </authorList>
    </citation>
    <scope>NUCLEOTIDE SEQUENCE [LARGE SCALE GENOMIC DNA]</scope>
    <source>
        <strain evidence="22 23">IFM 10152</strain>
    </source>
</reference>
<evidence type="ECO:0000256" key="16">
    <source>
        <dbReference type="ARBA" id="ARBA00049723"/>
    </source>
</evidence>
<dbReference type="eggNOG" id="COG2303">
    <property type="taxonomic scope" value="Bacteria"/>
</dbReference>
<accession>Q5YWW1</accession>
<evidence type="ECO:0000256" key="5">
    <source>
        <dbReference type="ARBA" id="ARBA00022723"/>
    </source>
</evidence>
<dbReference type="InterPro" id="IPR003953">
    <property type="entry name" value="FAD-dep_OxRdtase_2_FAD-bd"/>
</dbReference>
<comment type="cofactor">
    <cofactor evidence="1">
        <name>FAD</name>
        <dbReference type="ChEBI" id="CHEBI:57692"/>
    </cofactor>
</comment>
<evidence type="ECO:0000256" key="17">
    <source>
        <dbReference type="ARBA" id="ARBA00049744"/>
    </source>
</evidence>
<evidence type="ECO:0000256" key="7">
    <source>
        <dbReference type="ARBA" id="ARBA00023002"/>
    </source>
</evidence>
<evidence type="ECO:0000259" key="21">
    <source>
        <dbReference type="PROSITE" id="PS51379"/>
    </source>
</evidence>
<dbReference type="PANTHER" id="PTHR47470:SF1">
    <property type="entry name" value="FAD-DEPENDENT OXIDOREDUCTASE 2 FAD BINDING DOMAIN-CONTAINING PROTEIN"/>
    <property type="match status" value="1"/>
</dbReference>
<comment type="pathway">
    <text evidence="15">Steroid metabolism; cholesterol degradation.</text>
</comment>
<dbReference type="InterPro" id="IPR007867">
    <property type="entry name" value="GMC_OxRtase_C"/>
</dbReference>
<evidence type="ECO:0000313" key="22">
    <source>
        <dbReference type="EMBL" id="BAD57330.1"/>
    </source>
</evidence>
<dbReference type="Pfam" id="PF05199">
    <property type="entry name" value="GMC_oxred_C"/>
    <property type="match status" value="1"/>
</dbReference>
<dbReference type="GO" id="GO:0051536">
    <property type="term" value="F:iron-sulfur cluster binding"/>
    <property type="evidence" value="ECO:0007669"/>
    <property type="project" value="UniProtKB-KW"/>
</dbReference>
<dbReference type="PANTHER" id="PTHR47470">
    <property type="entry name" value="CHOLESTEROL OXIDASE"/>
    <property type="match status" value="1"/>
</dbReference>
<dbReference type="EMBL" id="AP006618">
    <property type="protein sequence ID" value="BAD57330.1"/>
    <property type="molecule type" value="Genomic_DNA"/>
</dbReference>
<dbReference type="InterPro" id="IPR017900">
    <property type="entry name" value="4Fe4S_Fe_S_CS"/>
</dbReference>
<keyword evidence="11" id="KW-1207">Sterol metabolism</keyword>
<dbReference type="InterPro" id="IPR001763">
    <property type="entry name" value="Rhodanese-like_dom"/>
</dbReference>
<dbReference type="PROSITE" id="PS00198">
    <property type="entry name" value="4FE4S_FER_1"/>
    <property type="match status" value="1"/>
</dbReference>
<evidence type="ECO:0000256" key="8">
    <source>
        <dbReference type="ARBA" id="ARBA00023004"/>
    </source>
</evidence>
<dbReference type="PROSITE" id="PS51379">
    <property type="entry name" value="4FE4S_FER_2"/>
    <property type="match status" value="1"/>
</dbReference>
<protein>
    <recommendedName>
        <fullName evidence="17">Cholesterol oxidase</fullName>
        <ecNumber evidence="16">1.1.3.6</ecNumber>
        <ecNumber evidence="14">5.3.3.1</ecNumber>
    </recommendedName>
    <alternativeName>
        <fullName evidence="18">Cholesterol isomerase</fullName>
    </alternativeName>
</protein>
<name>Q5YWW1_NOCFA</name>
<dbReference type="Proteomes" id="UP000006820">
    <property type="component" value="Chromosome"/>
</dbReference>
<keyword evidence="9" id="KW-0411">Iron-sulfur</keyword>
<keyword evidence="8" id="KW-0408">Iron</keyword>
<keyword evidence="13" id="KW-0413">Isomerase</keyword>
<evidence type="ECO:0000256" key="11">
    <source>
        <dbReference type="ARBA" id="ARBA00023166"/>
    </source>
</evidence>
<dbReference type="EC" id="5.3.3.1" evidence="14"/>
<evidence type="ECO:0000256" key="14">
    <source>
        <dbReference type="ARBA" id="ARBA00038856"/>
    </source>
</evidence>
<keyword evidence="4" id="KW-0285">Flavoprotein</keyword>
<gene>
    <name evidence="22" type="ordered locus">NFA_24830</name>
</gene>
<dbReference type="GO" id="GO:0016995">
    <property type="term" value="F:cholesterol oxidase activity"/>
    <property type="evidence" value="ECO:0007669"/>
    <property type="project" value="UniProtKB-EC"/>
</dbReference>
<dbReference type="Pfam" id="PF00890">
    <property type="entry name" value="FAD_binding_2"/>
    <property type="match status" value="1"/>
</dbReference>
<evidence type="ECO:0000256" key="18">
    <source>
        <dbReference type="ARBA" id="ARBA00049778"/>
    </source>
</evidence>
<dbReference type="PROSITE" id="PS50206">
    <property type="entry name" value="RHODANESE_3"/>
    <property type="match status" value="1"/>
</dbReference>
<evidence type="ECO:0000256" key="1">
    <source>
        <dbReference type="ARBA" id="ARBA00001974"/>
    </source>
</evidence>
<feature type="domain" description="Rhodanese" evidence="20">
    <location>
        <begin position="24"/>
        <end position="65"/>
    </location>
</feature>
<proteinExistence type="inferred from homology"/>
<dbReference type="GO" id="GO:0008203">
    <property type="term" value="P:cholesterol metabolic process"/>
    <property type="evidence" value="ECO:0007669"/>
    <property type="project" value="UniProtKB-KW"/>
</dbReference>
<keyword evidence="23" id="KW-1185">Reference proteome</keyword>
<dbReference type="EC" id="1.1.3.6" evidence="16"/>
<dbReference type="KEGG" id="nfa:NFA_24830"/>
<evidence type="ECO:0000256" key="15">
    <source>
        <dbReference type="ARBA" id="ARBA00049645"/>
    </source>
</evidence>
<keyword evidence="12" id="KW-0753">Steroid metabolism</keyword>
<dbReference type="Gene3D" id="3.50.50.60">
    <property type="entry name" value="FAD/NAD(P)-binding domain"/>
    <property type="match status" value="3"/>
</dbReference>
<evidence type="ECO:0000256" key="3">
    <source>
        <dbReference type="ARBA" id="ARBA00022548"/>
    </source>
</evidence>
<evidence type="ECO:0000256" key="19">
    <source>
        <dbReference type="SAM" id="MobiDB-lite"/>
    </source>
</evidence>
<evidence type="ECO:0000313" key="23">
    <source>
        <dbReference type="Proteomes" id="UP000006820"/>
    </source>
</evidence>
<evidence type="ECO:0000259" key="20">
    <source>
        <dbReference type="PROSITE" id="PS50206"/>
    </source>
</evidence>
<organism evidence="22 23">
    <name type="scientific">Nocardia farcinica (strain IFM 10152)</name>
    <dbReference type="NCBI Taxonomy" id="247156"/>
    <lineage>
        <taxon>Bacteria</taxon>
        <taxon>Bacillati</taxon>
        <taxon>Actinomycetota</taxon>
        <taxon>Actinomycetes</taxon>
        <taxon>Mycobacteriales</taxon>
        <taxon>Nocardiaceae</taxon>
        <taxon>Nocardia</taxon>
    </lineage>
</organism>
<dbReference type="SUPFAM" id="SSF51905">
    <property type="entry name" value="FAD/NAD(P)-binding domain"/>
    <property type="match status" value="1"/>
</dbReference>
<comment type="similarity">
    <text evidence="2">Belongs to the GMC oxidoreductase family.</text>
</comment>
<evidence type="ECO:0000256" key="13">
    <source>
        <dbReference type="ARBA" id="ARBA00023235"/>
    </source>
</evidence>
<evidence type="ECO:0000256" key="9">
    <source>
        <dbReference type="ARBA" id="ARBA00023014"/>
    </source>
</evidence>
<evidence type="ECO:0000256" key="6">
    <source>
        <dbReference type="ARBA" id="ARBA00022827"/>
    </source>
</evidence>
<sequence length="580" mass="62888">MTVKSSHRTDGDGEEVMAEFDYDVVVIGSGFGGSVAALRLTEKGYRVGVLEAGRRWDAADLPATNWNLRKSIWAPKLGLTGPQQISILGKCAVFSGAGVGGGSLIYGNTLYEPLPAFYTDRQWAHITDWRSELAPYYDQAKRMLGVAPNPRTTPADEIIKEVAEDIGVADTFHPTQVGVFFNEDRQGEEVDDPYFGGAGPRRSGCVHCARCFTGCPHNAKNTTTTNYLYLAEQAGARVHELTTATAVRPLPGGGYAVDTERSGRWIRKEPRTFTAEQVVFAGAALGTQKLLHRMRDEGVLPGLSPRLGELTRSNSEAILNVASRSRYDFAQGVAITSSIHPEPNTHVEVCHYGKGQNALATMAVPLVDGGAFRFLRFLLAILTHPLAFLRSRVPYRGSEKSVILLVMQSLDNSLTSFRKRGALRTEQGTGEPNPTWIPLAHDIARRFADKIDGDTHGLIMDVFNIPATAHYIGGCVIGESPRSGVVDPYQRVFGHPGLHVADGSAVTANLGVNPSLTITAQAERAMAFWPNKGEPDPRPELGAPYRRIDPVRPVRPTVPEHAPGALRLPITPVDPPVPAP</sequence>
<keyword evidence="10" id="KW-0443">Lipid metabolism</keyword>
<evidence type="ECO:0000256" key="4">
    <source>
        <dbReference type="ARBA" id="ARBA00022630"/>
    </source>
</evidence>
<keyword evidence="7" id="KW-0560">Oxidoreductase</keyword>
<dbReference type="AlphaFoldDB" id="Q5YWW1"/>
<feature type="region of interest" description="Disordered" evidence="19">
    <location>
        <begin position="530"/>
        <end position="580"/>
    </location>
</feature>
<keyword evidence="3" id="KW-0153">Cholesterol metabolism</keyword>
<dbReference type="InterPro" id="IPR052542">
    <property type="entry name" value="Cholesterol_Oxidase"/>
</dbReference>
<dbReference type="GO" id="GO:0004769">
    <property type="term" value="F:steroid Delta-isomerase activity"/>
    <property type="evidence" value="ECO:0007669"/>
    <property type="project" value="UniProtKB-EC"/>
</dbReference>
<evidence type="ECO:0000256" key="10">
    <source>
        <dbReference type="ARBA" id="ARBA00023098"/>
    </source>
</evidence>
<dbReference type="STRING" id="247156.NFA_24830"/>
<keyword evidence="5" id="KW-0479">Metal-binding</keyword>
<keyword evidence="6" id="KW-0274">FAD</keyword>
<dbReference type="HOGENOM" id="CLU_002483_2_0_11"/>
<dbReference type="InterPro" id="IPR036188">
    <property type="entry name" value="FAD/NAD-bd_sf"/>
</dbReference>
<feature type="domain" description="4Fe-4S ferredoxin-type" evidence="21">
    <location>
        <begin position="196"/>
        <end position="225"/>
    </location>
</feature>
<dbReference type="GO" id="GO:0046872">
    <property type="term" value="F:metal ion binding"/>
    <property type="evidence" value="ECO:0007669"/>
    <property type="project" value="UniProtKB-KW"/>
</dbReference>
<evidence type="ECO:0000256" key="12">
    <source>
        <dbReference type="ARBA" id="ARBA00023221"/>
    </source>
</evidence>
<dbReference type="InterPro" id="IPR017896">
    <property type="entry name" value="4Fe4S_Fe-S-bd"/>
</dbReference>
<evidence type="ECO:0000256" key="2">
    <source>
        <dbReference type="ARBA" id="ARBA00010790"/>
    </source>
</evidence>